<name>X1JCG0_9ZZZZ</name>
<dbReference type="GO" id="GO:0004812">
    <property type="term" value="F:aminoacyl-tRNA ligase activity"/>
    <property type="evidence" value="ECO:0007669"/>
    <property type="project" value="UniProtKB-KW"/>
</dbReference>
<evidence type="ECO:0000256" key="3">
    <source>
        <dbReference type="ARBA" id="ARBA00022840"/>
    </source>
</evidence>
<accession>X1JCG0</accession>
<comment type="caution">
    <text evidence="7">The sequence shown here is derived from an EMBL/GenBank/DDBJ whole genome shotgun (WGS) entry which is preliminary data.</text>
</comment>
<dbReference type="InterPro" id="IPR013155">
    <property type="entry name" value="M/V/L/I-tRNA-synth_anticd-bd"/>
</dbReference>
<feature type="domain" description="Methionyl/Valyl/Leucyl/Isoleucyl-tRNA synthetase anticodon-binding" evidence="6">
    <location>
        <begin position="1"/>
        <end position="72"/>
    </location>
</feature>
<protein>
    <recommendedName>
        <fullName evidence="6">Methionyl/Valyl/Leucyl/Isoleucyl-tRNA synthetase anticodon-binding domain-containing protein</fullName>
    </recommendedName>
</protein>
<dbReference type="GO" id="GO:0006418">
    <property type="term" value="P:tRNA aminoacylation for protein translation"/>
    <property type="evidence" value="ECO:0007669"/>
    <property type="project" value="InterPro"/>
</dbReference>
<dbReference type="GO" id="GO:0005524">
    <property type="term" value="F:ATP binding"/>
    <property type="evidence" value="ECO:0007669"/>
    <property type="project" value="UniProtKB-KW"/>
</dbReference>
<keyword evidence="1" id="KW-0436">Ligase</keyword>
<dbReference type="EMBL" id="BARU01046593">
    <property type="protein sequence ID" value="GAH91667.1"/>
    <property type="molecule type" value="Genomic_DNA"/>
</dbReference>
<organism evidence="7">
    <name type="scientific">marine sediment metagenome</name>
    <dbReference type="NCBI Taxonomy" id="412755"/>
    <lineage>
        <taxon>unclassified sequences</taxon>
        <taxon>metagenomes</taxon>
        <taxon>ecological metagenomes</taxon>
    </lineage>
</organism>
<dbReference type="SUPFAM" id="SSF47323">
    <property type="entry name" value="Anticodon-binding domain of a subclass of class I aminoacyl-tRNA synthetases"/>
    <property type="match status" value="1"/>
</dbReference>
<proteinExistence type="predicted"/>
<reference evidence="7" key="1">
    <citation type="journal article" date="2014" name="Front. Microbiol.">
        <title>High frequency of phylogenetically diverse reductive dehalogenase-homologous genes in deep subseafloor sedimentary metagenomes.</title>
        <authorList>
            <person name="Kawai M."/>
            <person name="Futagami T."/>
            <person name="Toyoda A."/>
            <person name="Takaki Y."/>
            <person name="Nishi S."/>
            <person name="Hori S."/>
            <person name="Arai W."/>
            <person name="Tsubouchi T."/>
            <person name="Morono Y."/>
            <person name="Uchiyama I."/>
            <person name="Ito T."/>
            <person name="Fujiyama A."/>
            <person name="Inagaki F."/>
            <person name="Takami H."/>
        </authorList>
    </citation>
    <scope>NUCLEOTIDE SEQUENCE</scope>
    <source>
        <strain evidence="7">Expedition CK06-06</strain>
    </source>
</reference>
<keyword evidence="2" id="KW-0547">Nucleotide-binding</keyword>
<evidence type="ECO:0000256" key="4">
    <source>
        <dbReference type="ARBA" id="ARBA00022917"/>
    </source>
</evidence>
<dbReference type="InterPro" id="IPR009080">
    <property type="entry name" value="tRNAsynth_Ia_anticodon-bd"/>
</dbReference>
<gene>
    <name evidence="7" type="ORF">S03H2_70211</name>
</gene>
<evidence type="ECO:0000256" key="5">
    <source>
        <dbReference type="ARBA" id="ARBA00023146"/>
    </source>
</evidence>
<dbReference type="Gene3D" id="1.10.730.10">
    <property type="entry name" value="Isoleucyl-tRNA Synthetase, Domain 1"/>
    <property type="match status" value="1"/>
</dbReference>
<dbReference type="Pfam" id="PF08264">
    <property type="entry name" value="Anticodon_1"/>
    <property type="match status" value="1"/>
</dbReference>
<keyword evidence="4" id="KW-0648">Protein biosynthesis</keyword>
<evidence type="ECO:0000256" key="2">
    <source>
        <dbReference type="ARBA" id="ARBA00022741"/>
    </source>
</evidence>
<evidence type="ECO:0000259" key="6">
    <source>
        <dbReference type="Pfam" id="PF08264"/>
    </source>
</evidence>
<keyword evidence="3" id="KW-0067">ATP-binding</keyword>
<dbReference type="AlphaFoldDB" id="X1JCG0"/>
<evidence type="ECO:0000256" key="1">
    <source>
        <dbReference type="ARBA" id="ARBA00022598"/>
    </source>
</evidence>
<sequence length="105" mass="11779">MAPILSFTSEETWGYIKKKGLRTKGITSKKQKAELKNNPPESIFLSTWPKKNAEMVNEDLEKKWQQILNVRSKAQKSGWARIGLGLMIGGAGGNFWDRVGDGRVT</sequence>
<feature type="non-terminal residue" evidence="7">
    <location>
        <position position="105"/>
    </location>
</feature>
<evidence type="ECO:0000313" key="7">
    <source>
        <dbReference type="EMBL" id="GAH91667.1"/>
    </source>
</evidence>
<keyword evidence="5" id="KW-0030">Aminoacyl-tRNA synthetase</keyword>